<evidence type="ECO:0000256" key="15">
    <source>
        <dbReference type="ARBA" id="ARBA00023180"/>
    </source>
</evidence>
<feature type="site" description="Transition state stabilizer" evidence="18">
    <location>
        <position position="522"/>
    </location>
</feature>
<dbReference type="Gene3D" id="1.25.50.20">
    <property type="match status" value="1"/>
</dbReference>
<dbReference type="FunFam" id="2.60.40.1730:FF:000012">
    <property type="entry name" value="Aminopeptidase N"/>
    <property type="match status" value="1"/>
</dbReference>
<feature type="binding site" evidence="17">
    <location>
        <position position="459"/>
    </location>
    <ligand>
        <name>Zn(2+)</name>
        <dbReference type="ChEBI" id="CHEBI:29105"/>
        <note>catalytic</note>
    </ligand>
</feature>
<feature type="domain" description="Aminopeptidase N-like N-terminal" evidence="22">
    <location>
        <begin position="141"/>
        <end position="329"/>
    </location>
</feature>
<keyword evidence="19" id="KW-0031">Aminopeptidase</keyword>
<dbReference type="Gene3D" id="1.10.390.10">
    <property type="entry name" value="Neutral Protease Domain 2"/>
    <property type="match status" value="1"/>
</dbReference>
<evidence type="ECO:0000256" key="12">
    <source>
        <dbReference type="ARBA" id="ARBA00023049"/>
    </source>
</evidence>
<dbReference type="Pfam" id="PF01433">
    <property type="entry name" value="Peptidase_M1"/>
    <property type="match status" value="1"/>
</dbReference>
<comment type="cofactor">
    <cofactor evidence="17 19">
        <name>Zn(2+)</name>
        <dbReference type="ChEBI" id="CHEBI:29105"/>
    </cofactor>
    <text evidence="17 19">Binds 1 zinc ion per subunit.</text>
</comment>
<protein>
    <recommendedName>
        <fullName evidence="19">Aminopeptidase</fullName>
        <ecNumber evidence="19">3.4.11.-</ecNumber>
    </recommendedName>
</protein>
<evidence type="ECO:0000256" key="4">
    <source>
        <dbReference type="ARBA" id="ARBA00022475"/>
    </source>
</evidence>
<keyword evidence="8 19" id="KW-0378">Hydrolase</keyword>
<dbReference type="SUPFAM" id="SSF63737">
    <property type="entry name" value="Leukotriene A4 hydrolase N-terminal domain"/>
    <property type="match status" value="1"/>
</dbReference>
<organism evidence="23 24">
    <name type="scientific">Patella caerulea</name>
    <name type="common">Rayed Mediterranean limpet</name>
    <dbReference type="NCBI Taxonomy" id="87958"/>
    <lineage>
        <taxon>Eukaryota</taxon>
        <taxon>Metazoa</taxon>
        <taxon>Spiralia</taxon>
        <taxon>Lophotrochozoa</taxon>
        <taxon>Mollusca</taxon>
        <taxon>Gastropoda</taxon>
        <taxon>Patellogastropoda</taxon>
        <taxon>Patelloidea</taxon>
        <taxon>Patellidae</taxon>
        <taxon>Patella</taxon>
    </lineage>
</organism>
<comment type="caution">
    <text evidence="23">The sequence shown here is derived from an EMBL/GenBank/DDBJ whole genome shotgun (WGS) entry which is preliminary data.</text>
</comment>
<evidence type="ECO:0000256" key="10">
    <source>
        <dbReference type="ARBA" id="ARBA00022968"/>
    </source>
</evidence>
<dbReference type="CDD" id="cd09601">
    <property type="entry name" value="M1_APN-Q_like"/>
    <property type="match status" value="1"/>
</dbReference>
<dbReference type="GO" id="GO:0008270">
    <property type="term" value="F:zinc ion binding"/>
    <property type="evidence" value="ECO:0007669"/>
    <property type="project" value="UniProtKB-UniRule"/>
</dbReference>
<evidence type="ECO:0000259" key="22">
    <source>
        <dbReference type="Pfam" id="PF17900"/>
    </source>
</evidence>
<dbReference type="GO" id="GO:0042277">
    <property type="term" value="F:peptide binding"/>
    <property type="evidence" value="ECO:0007669"/>
    <property type="project" value="TreeGrafter"/>
</dbReference>
<keyword evidence="9 17" id="KW-0862">Zinc</keyword>
<keyword evidence="15" id="KW-0325">Glycoprotein</keyword>
<dbReference type="GO" id="GO:0070006">
    <property type="term" value="F:metalloaminopeptidase activity"/>
    <property type="evidence" value="ECO:0007669"/>
    <property type="project" value="TreeGrafter"/>
</dbReference>
<evidence type="ECO:0000256" key="19">
    <source>
        <dbReference type="RuleBase" id="RU364040"/>
    </source>
</evidence>
<feature type="binding site" evidence="17">
    <location>
        <position position="436"/>
    </location>
    <ligand>
        <name>Zn(2+)</name>
        <dbReference type="ChEBI" id="CHEBI:29105"/>
        <note>catalytic</note>
    </ligand>
</feature>
<dbReference type="AlphaFoldDB" id="A0AAN8PH08"/>
<keyword evidence="12 19" id="KW-0482">Metalloprotease</keyword>
<dbReference type="InterPro" id="IPR014782">
    <property type="entry name" value="Peptidase_M1_dom"/>
</dbReference>
<dbReference type="GO" id="GO:0005737">
    <property type="term" value="C:cytoplasm"/>
    <property type="evidence" value="ECO:0007669"/>
    <property type="project" value="TreeGrafter"/>
</dbReference>
<evidence type="ECO:0000259" key="20">
    <source>
        <dbReference type="Pfam" id="PF01433"/>
    </source>
</evidence>
<evidence type="ECO:0000256" key="5">
    <source>
        <dbReference type="ARBA" id="ARBA00022670"/>
    </source>
</evidence>
<feature type="domain" description="Peptidase M1 membrane alanine aminopeptidase" evidence="20">
    <location>
        <begin position="364"/>
        <end position="583"/>
    </location>
</feature>
<keyword evidence="14" id="KW-1015">Disulfide bond</keyword>
<dbReference type="InterPro" id="IPR045357">
    <property type="entry name" value="Aminopeptidase_N-like_N"/>
</dbReference>
<evidence type="ECO:0000256" key="16">
    <source>
        <dbReference type="PIRSR" id="PIRSR634016-1"/>
    </source>
</evidence>
<accession>A0AAN8PH08</accession>
<dbReference type="InterPro" id="IPR042097">
    <property type="entry name" value="Aminopeptidase_N-like_N_sf"/>
</dbReference>
<evidence type="ECO:0000256" key="11">
    <source>
        <dbReference type="ARBA" id="ARBA00022989"/>
    </source>
</evidence>
<dbReference type="PANTHER" id="PTHR11533">
    <property type="entry name" value="PROTEASE M1 ZINC METALLOPROTEASE"/>
    <property type="match status" value="1"/>
</dbReference>
<keyword evidence="7 17" id="KW-0479">Metal-binding</keyword>
<sequence>MDTKKDGYPDVTLAEQNHYGNAATRETIVTLRHPKNGWYMTRCKIVTLCLVLVIITSIVVLCVLYFAGFLSLCSNSNKTSNNDSNYVYINGYDNASMNQMVLTPLPEVVIGENKKTNTILGTASKRTSPWSGIRLPRSIIPSHYDLELRIDLTSFVFSGSVNISITVNESTRYVIFHRGRIHLMERSVRIIPRLELPHPIIKRQFIPPNTEFHVVELETELWKGSQYILQVGEYQGNIMADLRGLYRSSFKTSDGLKRYLASSQLQSTEARSVFPCFDEPDFKATFNVVLIHQPGYEALSNMPLHKSSVLNNGWLRKEFSQTPIMSTYILAFVVADFKSRSHTFKSGYTIKIWAQPDAYTQTLYALDFSIKAYDFFTEYFGIPDVIPKADHVAVPDFSAGAMENWGLVIYRETALLFDPEVSSSKNKYMVTLIMSHEIAHTWFGNMVTMKWWDDLWLNEGFASILMYFGMNAIYPEWNVFATQVVEDMFPVMDKDALSTSHPVSTEVKDPNDIPQFFDIISYNKGMAILRMMGSFIGLDNFRKGLQMYVKRYKFKNAARDQLWQTFTEAVNNTFVIKPIMDTWTRQMGYPVVNVLLTEGVFTLQQKRFLISDENTESDDNPLGYKWYIPFTYVTENNPTHKKTAWLNLGSNTIPKADGWLLGNYDYTGFYRVNYETEMWKKLAEQLVTKHTVFLETNRAGLIADAFALARANLLDYSIALNMTVYLKSEQSYIPWRAFLDSIKFLRGMIANTSAYGKLQKYLSDLVDPVFERVGASDTGNLPKRYLRQIIMTMACEVGVEKTVIYAKSMFNAWKKFSTKLPTDFAMIIYSVGVREGGVEEWDFVWTRSQNTNVASERAMMMEALAQTQKPWLLWRYINWVFDPEKINLQDVRLVFSYYVKNPLSRMVALEFLMSRWNDLNRRFANDMPEIITEVTPFVNSEYTLKQLEKLIAEQPPKSASKAAANTLALIRANIKWMKNNYAKTTEWLDNRVNLSRTDNQ</sequence>
<evidence type="ECO:0000313" key="24">
    <source>
        <dbReference type="Proteomes" id="UP001347796"/>
    </source>
</evidence>
<dbReference type="Gene3D" id="2.60.40.1730">
    <property type="entry name" value="tricorn interacting facor f3 domain"/>
    <property type="match status" value="1"/>
</dbReference>
<feature type="active site" description="Proton acceptor" evidence="16">
    <location>
        <position position="437"/>
    </location>
</feature>
<dbReference type="Pfam" id="PF17900">
    <property type="entry name" value="Peptidase_M1_N"/>
    <property type="match status" value="1"/>
</dbReference>
<dbReference type="InterPro" id="IPR050344">
    <property type="entry name" value="Peptidase_M1_aminopeptidases"/>
</dbReference>
<keyword evidence="24" id="KW-1185">Reference proteome</keyword>
<dbReference type="FunFam" id="2.60.40.1910:FF:000006">
    <property type="entry name" value="Aminopeptidase"/>
    <property type="match status" value="1"/>
</dbReference>
<dbReference type="Gene3D" id="2.60.40.1910">
    <property type="match status" value="1"/>
</dbReference>
<evidence type="ECO:0000256" key="18">
    <source>
        <dbReference type="PIRSR" id="PIRSR634016-4"/>
    </source>
</evidence>
<dbReference type="InterPro" id="IPR034016">
    <property type="entry name" value="M1_APN-typ"/>
</dbReference>
<feature type="domain" description="ERAP1-like C-terminal" evidence="21">
    <location>
        <begin position="659"/>
        <end position="971"/>
    </location>
</feature>
<proteinExistence type="inferred from homology"/>
<dbReference type="InterPro" id="IPR024571">
    <property type="entry name" value="ERAP1-like_C_dom"/>
</dbReference>
<keyword evidence="10" id="KW-0735">Signal-anchor</keyword>
<evidence type="ECO:0000313" key="23">
    <source>
        <dbReference type="EMBL" id="KAK6178512.1"/>
    </source>
</evidence>
<keyword evidence="5 19" id="KW-0645">Protease</keyword>
<dbReference type="EC" id="3.4.11.-" evidence="19"/>
<keyword evidence="4" id="KW-1003">Cell membrane</keyword>
<dbReference type="Proteomes" id="UP001347796">
    <property type="component" value="Unassembled WGS sequence"/>
</dbReference>
<gene>
    <name evidence="23" type="ORF">SNE40_013290</name>
</gene>
<comment type="similarity">
    <text evidence="3 19">Belongs to the peptidase M1 family.</text>
</comment>
<name>A0AAN8PH08_PATCE</name>
<evidence type="ECO:0000256" key="3">
    <source>
        <dbReference type="ARBA" id="ARBA00010136"/>
    </source>
</evidence>
<evidence type="ECO:0000256" key="7">
    <source>
        <dbReference type="ARBA" id="ARBA00022723"/>
    </source>
</evidence>
<evidence type="ECO:0000256" key="17">
    <source>
        <dbReference type="PIRSR" id="PIRSR634016-3"/>
    </source>
</evidence>
<dbReference type="GO" id="GO:0043171">
    <property type="term" value="P:peptide catabolic process"/>
    <property type="evidence" value="ECO:0007669"/>
    <property type="project" value="TreeGrafter"/>
</dbReference>
<keyword evidence="11 19" id="KW-1133">Transmembrane helix</keyword>
<dbReference type="FunFam" id="1.10.390.10:FF:000016">
    <property type="entry name" value="Glutamyl aminopeptidase"/>
    <property type="match status" value="1"/>
</dbReference>
<feature type="binding site" evidence="17">
    <location>
        <position position="440"/>
    </location>
    <ligand>
        <name>Zn(2+)</name>
        <dbReference type="ChEBI" id="CHEBI:29105"/>
        <note>catalytic</note>
    </ligand>
</feature>
<dbReference type="EMBL" id="JAZGQO010000009">
    <property type="protein sequence ID" value="KAK6178512.1"/>
    <property type="molecule type" value="Genomic_DNA"/>
</dbReference>
<evidence type="ECO:0000256" key="9">
    <source>
        <dbReference type="ARBA" id="ARBA00022833"/>
    </source>
</evidence>
<keyword evidence="6 19" id="KW-0812">Transmembrane</keyword>
<comment type="subcellular location">
    <subcellularLocation>
        <location evidence="1">Cell membrane</location>
    </subcellularLocation>
    <subcellularLocation>
        <location evidence="2">Membrane</location>
        <topology evidence="2">Single-pass type II membrane protein</topology>
    </subcellularLocation>
</comment>
<evidence type="ECO:0000256" key="8">
    <source>
        <dbReference type="ARBA" id="ARBA00022801"/>
    </source>
</evidence>
<feature type="transmembrane region" description="Helical" evidence="19">
    <location>
        <begin position="45"/>
        <end position="72"/>
    </location>
</feature>
<evidence type="ECO:0000256" key="13">
    <source>
        <dbReference type="ARBA" id="ARBA00023136"/>
    </source>
</evidence>
<keyword evidence="13 19" id="KW-0472">Membrane</keyword>
<dbReference type="GO" id="GO:0006508">
    <property type="term" value="P:proteolysis"/>
    <property type="evidence" value="ECO:0007669"/>
    <property type="project" value="UniProtKB-KW"/>
</dbReference>
<reference evidence="23 24" key="1">
    <citation type="submission" date="2024-01" db="EMBL/GenBank/DDBJ databases">
        <title>The genome of the rayed Mediterranean limpet Patella caerulea (Linnaeus, 1758).</title>
        <authorList>
            <person name="Anh-Thu Weber A."/>
            <person name="Halstead-Nussloch G."/>
        </authorList>
    </citation>
    <scope>NUCLEOTIDE SEQUENCE [LARGE SCALE GENOMIC DNA]</scope>
    <source>
        <strain evidence="23">AATW-2023a</strain>
        <tissue evidence="23">Whole specimen</tissue>
    </source>
</reference>
<evidence type="ECO:0000256" key="14">
    <source>
        <dbReference type="ARBA" id="ARBA00023157"/>
    </source>
</evidence>
<dbReference type="PANTHER" id="PTHR11533:SF294">
    <property type="entry name" value="THYROTROPIN-RELEASING HORMONE-DEGRADING ECTOENZYME"/>
    <property type="match status" value="1"/>
</dbReference>
<evidence type="ECO:0000259" key="21">
    <source>
        <dbReference type="Pfam" id="PF11838"/>
    </source>
</evidence>
<dbReference type="PRINTS" id="PR00756">
    <property type="entry name" value="ALADIPTASE"/>
</dbReference>
<evidence type="ECO:0000256" key="6">
    <source>
        <dbReference type="ARBA" id="ARBA00022692"/>
    </source>
</evidence>
<evidence type="ECO:0000256" key="1">
    <source>
        <dbReference type="ARBA" id="ARBA00004236"/>
    </source>
</evidence>
<evidence type="ECO:0000256" key="2">
    <source>
        <dbReference type="ARBA" id="ARBA00004606"/>
    </source>
</evidence>
<dbReference type="GO" id="GO:0005615">
    <property type="term" value="C:extracellular space"/>
    <property type="evidence" value="ECO:0007669"/>
    <property type="project" value="TreeGrafter"/>
</dbReference>
<dbReference type="InterPro" id="IPR001930">
    <property type="entry name" value="Peptidase_M1"/>
</dbReference>
<dbReference type="InterPro" id="IPR027268">
    <property type="entry name" value="Peptidase_M4/M1_CTD_sf"/>
</dbReference>
<dbReference type="SUPFAM" id="SSF55486">
    <property type="entry name" value="Metalloproteases ('zincins'), catalytic domain"/>
    <property type="match status" value="1"/>
</dbReference>
<dbReference type="Pfam" id="PF11838">
    <property type="entry name" value="ERAP1_C"/>
    <property type="match status" value="1"/>
</dbReference>
<dbReference type="GO" id="GO:0005886">
    <property type="term" value="C:plasma membrane"/>
    <property type="evidence" value="ECO:0007669"/>
    <property type="project" value="UniProtKB-SubCell"/>
</dbReference>
<dbReference type="FunFam" id="1.25.50.20:FF:000001">
    <property type="entry name" value="Aminopeptidase"/>
    <property type="match status" value="1"/>
</dbReference>